<evidence type="ECO:0000256" key="1">
    <source>
        <dbReference type="ARBA" id="ARBA00022490"/>
    </source>
</evidence>
<evidence type="ECO:0000313" key="8">
    <source>
        <dbReference type="Proteomes" id="UP000033096"/>
    </source>
</evidence>
<dbReference type="GeneID" id="24809281"/>
<evidence type="ECO:0000256" key="4">
    <source>
        <dbReference type="ARBA" id="ARBA00022759"/>
    </source>
</evidence>
<comment type="subcellular location">
    <subcellularLocation>
        <location evidence="6">Cytoplasm</location>
    </subcellularLocation>
</comment>
<dbReference type="GO" id="GO:0004526">
    <property type="term" value="F:ribonuclease P activity"/>
    <property type="evidence" value="ECO:0007669"/>
    <property type="project" value="UniProtKB-UniRule"/>
</dbReference>
<dbReference type="InterPro" id="IPR002730">
    <property type="entry name" value="Rpp29/RNP1"/>
</dbReference>
<keyword evidence="1 6" id="KW-0963">Cytoplasm</keyword>
<proteinExistence type="inferred from homology"/>
<dbReference type="Proteomes" id="UP000033096">
    <property type="component" value="Chromosome"/>
</dbReference>
<dbReference type="GO" id="GO:0030677">
    <property type="term" value="C:ribonuclease P complex"/>
    <property type="evidence" value="ECO:0007669"/>
    <property type="project" value="UniProtKB-UniRule"/>
</dbReference>
<dbReference type="EC" id="3.1.26.5" evidence="6"/>
<keyword evidence="2 6" id="KW-0819">tRNA processing</keyword>
<accession>A0A0E3LGV0</accession>
<dbReference type="Gene3D" id="2.30.30.210">
    <property type="entry name" value="Ribonuclease P/MRP, subunit p29"/>
    <property type="match status" value="1"/>
</dbReference>
<dbReference type="InterPro" id="IPR036980">
    <property type="entry name" value="RNase_P/MRP_Rpp29_sf"/>
</dbReference>
<evidence type="ECO:0000256" key="6">
    <source>
        <dbReference type="HAMAP-Rule" id="MF_00754"/>
    </source>
</evidence>
<dbReference type="HAMAP" id="MF_00754">
    <property type="entry name" value="RNase_P_1"/>
    <property type="match status" value="1"/>
</dbReference>
<comment type="similarity">
    <text evidence="6">Belongs to the eukaryotic/archaeal RNase P protein component 1 family.</text>
</comment>
<dbReference type="GO" id="GO:0001682">
    <property type="term" value="P:tRNA 5'-leader removal"/>
    <property type="evidence" value="ECO:0007669"/>
    <property type="project" value="UniProtKB-UniRule"/>
</dbReference>
<keyword evidence="4 6" id="KW-0255">Endonuclease</keyword>
<dbReference type="KEGG" id="mvc:MSVAZ_0887"/>
<comment type="subunit">
    <text evidence="6">Consists of a catalytic RNA component and at least 4-5 protein subunits.</text>
</comment>
<dbReference type="EMBL" id="CP009520">
    <property type="protein sequence ID" value="AKB43156.1"/>
    <property type="molecule type" value="Genomic_DNA"/>
</dbReference>
<dbReference type="GeneID" id="24826305"/>
<dbReference type="SMART" id="SM00538">
    <property type="entry name" value="POP4"/>
    <property type="match status" value="1"/>
</dbReference>
<dbReference type="SUPFAM" id="SSF101744">
    <property type="entry name" value="Rof/RNase P subunit-like"/>
    <property type="match status" value="1"/>
</dbReference>
<name>A0A0E3LGV0_9EURY</name>
<evidence type="ECO:0000256" key="5">
    <source>
        <dbReference type="ARBA" id="ARBA00022801"/>
    </source>
</evidence>
<evidence type="ECO:0000256" key="2">
    <source>
        <dbReference type="ARBA" id="ARBA00022694"/>
    </source>
</evidence>
<gene>
    <name evidence="6" type="primary">rnp1</name>
    <name evidence="7" type="ORF">MSVAZ_0887</name>
</gene>
<keyword evidence="8" id="KW-1185">Reference proteome</keyword>
<dbReference type="InterPro" id="IPR023538">
    <property type="entry name" value="RNP1"/>
</dbReference>
<sequence>MKSKVEILPSTLIYHELIGLEIQVIRSTNPALIGIRGLVIDETKNMLIIENSGSRELKIPKADSEFLFRIPAELSEKGRRSDTFVKIQGNLLLSQPENRIKNIKKLRKWG</sequence>
<dbReference type="InterPro" id="IPR023534">
    <property type="entry name" value="Rof/RNase_P-like"/>
</dbReference>
<keyword evidence="5 6" id="KW-0378">Hydrolase</keyword>
<organism evidence="7 8">
    <name type="scientific">Methanosarcina vacuolata Z-761</name>
    <dbReference type="NCBI Taxonomy" id="1434123"/>
    <lineage>
        <taxon>Archaea</taxon>
        <taxon>Methanobacteriati</taxon>
        <taxon>Methanobacteriota</taxon>
        <taxon>Stenosarchaea group</taxon>
        <taxon>Methanomicrobia</taxon>
        <taxon>Methanosarcinales</taxon>
        <taxon>Methanosarcinaceae</taxon>
        <taxon>Methanosarcina</taxon>
    </lineage>
</organism>
<dbReference type="GO" id="GO:0005737">
    <property type="term" value="C:cytoplasm"/>
    <property type="evidence" value="ECO:0007669"/>
    <property type="project" value="UniProtKB-SubCell"/>
</dbReference>
<dbReference type="PATRIC" id="fig|1434123.4.peg.1025"/>
<comment type="catalytic activity">
    <reaction evidence="6">
        <text>Endonucleolytic cleavage of RNA, removing 5'-extranucleotides from tRNA precursor.</text>
        <dbReference type="EC" id="3.1.26.5"/>
    </reaction>
</comment>
<keyword evidence="3 6" id="KW-0540">Nuclease</keyword>
<dbReference type="NCBIfam" id="NF046110">
    <property type="entry name" value="RNaseP1Mthb"/>
    <property type="match status" value="1"/>
</dbReference>
<dbReference type="Pfam" id="PF01868">
    <property type="entry name" value="RNase_P-MRP_p29"/>
    <property type="match status" value="1"/>
</dbReference>
<dbReference type="AlphaFoldDB" id="A0A0E3LGV0"/>
<reference evidence="7 8" key="1">
    <citation type="submission" date="2014-07" db="EMBL/GenBank/DDBJ databases">
        <title>Methanogenic archaea and the global carbon cycle.</title>
        <authorList>
            <person name="Henriksen J.R."/>
            <person name="Luke J."/>
            <person name="Reinhart S."/>
            <person name="Benedict M.N."/>
            <person name="Youngblut N.D."/>
            <person name="Metcalf M.E."/>
            <person name="Whitaker R.J."/>
            <person name="Metcalf W.W."/>
        </authorList>
    </citation>
    <scope>NUCLEOTIDE SEQUENCE [LARGE SCALE GENOMIC DNA]</scope>
    <source>
        <strain evidence="7 8">Z-761</strain>
    </source>
</reference>
<comment type="function">
    <text evidence="6">Part of ribonuclease P, a protein complex that generates mature tRNA molecules by cleaving their 5'-ends.</text>
</comment>
<dbReference type="STRING" id="1434123.MSVAZ_0887"/>
<evidence type="ECO:0000313" key="7">
    <source>
        <dbReference type="EMBL" id="AKB43156.1"/>
    </source>
</evidence>
<protein>
    <recommendedName>
        <fullName evidence="6">Ribonuclease P protein component 1</fullName>
        <shortName evidence="6">RNase P component 1</shortName>
        <ecNumber evidence="6">3.1.26.5</ecNumber>
    </recommendedName>
    <alternativeName>
        <fullName evidence="6">Rpp29</fullName>
    </alternativeName>
</protein>
<dbReference type="GO" id="GO:0003723">
    <property type="term" value="F:RNA binding"/>
    <property type="evidence" value="ECO:0007669"/>
    <property type="project" value="InterPro"/>
</dbReference>
<dbReference type="HOGENOM" id="CLU_107020_2_0_2"/>
<evidence type="ECO:0000256" key="3">
    <source>
        <dbReference type="ARBA" id="ARBA00022722"/>
    </source>
</evidence>
<dbReference type="RefSeq" id="WP_048118658.1">
    <property type="nucleotide sequence ID" value="NZ_CP009520.1"/>
</dbReference>